<dbReference type="InterPro" id="IPR000210">
    <property type="entry name" value="BTB/POZ_dom"/>
</dbReference>
<evidence type="ECO:0000313" key="3">
    <source>
        <dbReference type="EMBL" id="CAB0030232.1"/>
    </source>
</evidence>
<dbReference type="EMBL" id="CADCXV010000446">
    <property type="protein sequence ID" value="CAB0030232.1"/>
    <property type="molecule type" value="Genomic_DNA"/>
</dbReference>
<feature type="compositionally biased region" description="Polar residues" evidence="1">
    <location>
        <begin position="26"/>
        <end position="39"/>
    </location>
</feature>
<feature type="region of interest" description="Disordered" evidence="1">
    <location>
        <begin position="22"/>
        <end position="53"/>
    </location>
</feature>
<accession>A0A6H5I5D6</accession>
<organism evidence="3 4">
    <name type="scientific">Trichogramma brassicae</name>
    <dbReference type="NCBI Taxonomy" id="86971"/>
    <lineage>
        <taxon>Eukaryota</taxon>
        <taxon>Metazoa</taxon>
        <taxon>Ecdysozoa</taxon>
        <taxon>Arthropoda</taxon>
        <taxon>Hexapoda</taxon>
        <taxon>Insecta</taxon>
        <taxon>Pterygota</taxon>
        <taxon>Neoptera</taxon>
        <taxon>Endopterygota</taxon>
        <taxon>Hymenoptera</taxon>
        <taxon>Apocrita</taxon>
        <taxon>Proctotrupomorpha</taxon>
        <taxon>Chalcidoidea</taxon>
        <taxon>Trichogrammatidae</taxon>
        <taxon>Trichogramma</taxon>
    </lineage>
</organism>
<name>A0A6H5I5D6_9HYME</name>
<dbReference type="Proteomes" id="UP000479190">
    <property type="component" value="Unassembled WGS sequence"/>
</dbReference>
<dbReference type="Pfam" id="PF00651">
    <property type="entry name" value="BTB"/>
    <property type="match status" value="1"/>
</dbReference>
<evidence type="ECO:0000256" key="1">
    <source>
        <dbReference type="SAM" id="MobiDB-lite"/>
    </source>
</evidence>
<feature type="domain" description="BTB" evidence="2">
    <location>
        <begin position="112"/>
        <end position="178"/>
    </location>
</feature>
<proteinExistence type="predicted"/>
<evidence type="ECO:0000259" key="2">
    <source>
        <dbReference type="PROSITE" id="PS50097"/>
    </source>
</evidence>
<dbReference type="SUPFAM" id="SSF54695">
    <property type="entry name" value="POZ domain"/>
    <property type="match status" value="1"/>
</dbReference>
<evidence type="ECO:0000313" key="4">
    <source>
        <dbReference type="Proteomes" id="UP000479190"/>
    </source>
</evidence>
<dbReference type="Gene3D" id="3.30.710.10">
    <property type="entry name" value="Potassium Channel Kv1.1, Chain A"/>
    <property type="match status" value="1"/>
</dbReference>
<sequence>MFPLRAAVCFIHISLSLRLPRSSRPMKNSQSCKIMSSSGARDRKRQSEEPLSPEWQDRRVVVDYEDSMDGMTDMDEESQTGEEEISAIFTWRGYVDEVFLRYLHEFSLGENVDVTIEHDRGFIDFHREILARGSPYLIGRVEELERAQQPTLVRISAKAWLVKNLADLLYTGEVAVERRYVHRLYHFFRFLEVIIALLTALR</sequence>
<dbReference type="InterPro" id="IPR011333">
    <property type="entry name" value="SKP1/BTB/POZ_sf"/>
</dbReference>
<keyword evidence="4" id="KW-1185">Reference proteome</keyword>
<protein>
    <recommendedName>
        <fullName evidence="2">BTB domain-containing protein</fullName>
    </recommendedName>
</protein>
<dbReference type="AlphaFoldDB" id="A0A6H5I5D6"/>
<dbReference type="PROSITE" id="PS50097">
    <property type="entry name" value="BTB"/>
    <property type="match status" value="1"/>
</dbReference>
<gene>
    <name evidence="3" type="ORF">TBRA_LOCUS2239</name>
</gene>
<reference evidence="3 4" key="1">
    <citation type="submission" date="2020-02" db="EMBL/GenBank/DDBJ databases">
        <authorList>
            <person name="Ferguson B K."/>
        </authorList>
    </citation>
    <scope>NUCLEOTIDE SEQUENCE [LARGE SCALE GENOMIC DNA]</scope>
</reference>